<accession>A0A4P7CVC2</accession>
<dbReference type="InterPro" id="IPR050625">
    <property type="entry name" value="ParA/MinD_ATPase"/>
</dbReference>
<dbReference type="RefSeq" id="WP_134753454.1">
    <property type="nucleotide sequence ID" value="NZ_CP038149.1"/>
</dbReference>
<dbReference type="InterPro" id="IPR027417">
    <property type="entry name" value="P-loop_NTPase"/>
</dbReference>
<organism evidence="3 4">
    <name type="scientific">Paraburkholderia pallida</name>
    <dbReference type="NCBI Taxonomy" id="2547399"/>
    <lineage>
        <taxon>Bacteria</taxon>
        <taxon>Pseudomonadati</taxon>
        <taxon>Pseudomonadota</taxon>
        <taxon>Betaproteobacteria</taxon>
        <taxon>Burkholderiales</taxon>
        <taxon>Burkholderiaceae</taxon>
        <taxon>Paraburkholderia</taxon>
    </lineage>
</organism>
<sequence>MGAFESNILKRRSRPSGAEKLIAVVADTQSIEVVKSVIVDQGIATSHVTLGSLDDAYEIMTSLKESPRYLIVDVTGSTMPISDLTRLAEVVDPSVAVIVVGERNDVGLFRSLLHLGAQDYLVKPLTAELVRRALTSTDGGTSARMGKVLSFVGARGGVGVTTIATALASHLAGKTRRRIAYVDLDPYGGAATSMLGVTANNGLIELLQNPQRLDQQLINQAFVAQSDRLLVLASELPYNQEFVLRSGALSELVAMLKRHFHYIMLDLPGRAGRLVEEALDASSTIHVVADLSVHSAREAARLCRFAQTLDGAPAITVLLNEARQPVSGRVREDDFANALARGSVHSLPYEPQSLALAENLGEAETLAHAQRSPFATAIVSLANTITGSEATVAREPWYRRLLPTRRAS</sequence>
<dbReference type="Gene3D" id="3.40.50.2300">
    <property type="match status" value="1"/>
</dbReference>
<dbReference type="GO" id="GO:0009898">
    <property type="term" value="C:cytoplasmic side of plasma membrane"/>
    <property type="evidence" value="ECO:0007669"/>
    <property type="project" value="TreeGrafter"/>
</dbReference>
<dbReference type="GO" id="GO:0005829">
    <property type="term" value="C:cytosol"/>
    <property type="evidence" value="ECO:0007669"/>
    <property type="project" value="TreeGrafter"/>
</dbReference>
<evidence type="ECO:0000313" key="3">
    <source>
        <dbReference type="EMBL" id="QBR00106.1"/>
    </source>
</evidence>
<proteinExistence type="predicted"/>
<evidence type="ECO:0000256" key="1">
    <source>
        <dbReference type="PROSITE-ProRule" id="PRU00169"/>
    </source>
</evidence>
<name>A0A4P7CVC2_9BURK</name>
<dbReference type="PANTHER" id="PTHR43384">
    <property type="entry name" value="SEPTUM SITE-DETERMINING PROTEIN MIND HOMOLOG, CHLOROPLASTIC-RELATED"/>
    <property type="match status" value="1"/>
</dbReference>
<dbReference type="GO" id="GO:0005524">
    <property type="term" value="F:ATP binding"/>
    <property type="evidence" value="ECO:0007669"/>
    <property type="project" value="TreeGrafter"/>
</dbReference>
<dbReference type="SUPFAM" id="SSF52172">
    <property type="entry name" value="CheY-like"/>
    <property type="match status" value="1"/>
</dbReference>
<gene>
    <name evidence="3" type="ORF">E1956_23765</name>
</gene>
<keyword evidence="4" id="KW-1185">Reference proteome</keyword>
<dbReference type="InterPro" id="IPR025669">
    <property type="entry name" value="AAA_dom"/>
</dbReference>
<dbReference type="Gene3D" id="3.40.50.300">
    <property type="entry name" value="P-loop containing nucleotide triphosphate hydrolases"/>
    <property type="match status" value="1"/>
</dbReference>
<dbReference type="PANTHER" id="PTHR43384:SF13">
    <property type="entry name" value="SLR0110 PROTEIN"/>
    <property type="match status" value="1"/>
</dbReference>
<evidence type="ECO:0000313" key="4">
    <source>
        <dbReference type="Proteomes" id="UP000295727"/>
    </source>
</evidence>
<feature type="domain" description="Response regulatory" evidence="2">
    <location>
        <begin position="20"/>
        <end position="138"/>
    </location>
</feature>
<dbReference type="AlphaFoldDB" id="A0A4P7CVC2"/>
<dbReference type="InterPro" id="IPR001789">
    <property type="entry name" value="Sig_transdc_resp-reg_receiver"/>
</dbReference>
<reference evidence="3 4" key="1">
    <citation type="submission" date="2019-03" db="EMBL/GenBank/DDBJ databases">
        <title>Paraburkholderia sp. 7MH5, isolated from subtropical forest soil.</title>
        <authorList>
            <person name="Gao Z.-H."/>
            <person name="Qiu L.-H."/>
        </authorList>
    </citation>
    <scope>NUCLEOTIDE SEQUENCE [LARGE SCALE GENOMIC DNA]</scope>
    <source>
        <strain evidence="3 4">7MH5</strain>
    </source>
</reference>
<feature type="modified residue" description="4-aspartylphosphate" evidence="1">
    <location>
        <position position="73"/>
    </location>
</feature>
<evidence type="ECO:0000259" key="2">
    <source>
        <dbReference type="PROSITE" id="PS50110"/>
    </source>
</evidence>
<dbReference type="GO" id="GO:0051782">
    <property type="term" value="P:negative regulation of cell division"/>
    <property type="evidence" value="ECO:0007669"/>
    <property type="project" value="TreeGrafter"/>
</dbReference>
<keyword evidence="1" id="KW-0597">Phosphoprotein</keyword>
<dbReference type="PROSITE" id="PS50110">
    <property type="entry name" value="RESPONSE_REGULATORY"/>
    <property type="match status" value="1"/>
</dbReference>
<dbReference type="Pfam" id="PF13614">
    <property type="entry name" value="AAA_31"/>
    <property type="match status" value="1"/>
</dbReference>
<dbReference type="Proteomes" id="UP000295727">
    <property type="component" value="Chromosome 2"/>
</dbReference>
<dbReference type="InterPro" id="IPR011006">
    <property type="entry name" value="CheY-like_superfamily"/>
</dbReference>
<protein>
    <submittedName>
        <fullName evidence="3">Fimbrial protein</fullName>
    </submittedName>
</protein>
<dbReference type="SUPFAM" id="SSF52540">
    <property type="entry name" value="P-loop containing nucleoside triphosphate hydrolases"/>
    <property type="match status" value="1"/>
</dbReference>
<dbReference type="GO" id="GO:0000160">
    <property type="term" value="P:phosphorelay signal transduction system"/>
    <property type="evidence" value="ECO:0007669"/>
    <property type="project" value="InterPro"/>
</dbReference>
<dbReference type="EMBL" id="CP038149">
    <property type="protein sequence ID" value="QBR00106.1"/>
    <property type="molecule type" value="Genomic_DNA"/>
</dbReference>
<dbReference type="OrthoDB" id="8595957at2"/>
<dbReference type="GO" id="GO:0016887">
    <property type="term" value="F:ATP hydrolysis activity"/>
    <property type="evidence" value="ECO:0007669"/>
    <property type="project" value="TreeGrafter"/>
</dbReference>
<dbReference type="KEGG" id="ppai:E1956_23765"/>